<name>K6YS34_9ALTE</name>
<gene>
    <name evidence="1" type="ORF">GARC_2527</name>
</gene>
<sequence length="41" mass="4602">MQWAYTSSPLGVEAFIDVNAYWYRSAIVEGSASRLLRPPKA</sequence>
<accession>K6YS34</accession>
<proteinExistence type="predicted"/>
<evidence type="ECO:0000313" key="2">
    <source>
        <dbReference type="Proteomes" id="UP000006327"/>
    </source>
</evidence>
<dbReference type="STRING" id="493475.GARC_2527"/>
<evidence type="ECO:0000313" key="1">
    <source>
        <dbReference type="EMBL" id="GAC19493.1"/>
    </source>
</evidence>
<organism evidence="1 2">
    <name type="scientific">Paraglaciecola arctica BSs20135</name>
    <dbReference type="NCBI Taxonomy" id="493475"/>
    <lineage>
        <taxon>Bacteria</taxon>
        <taxon>Pseudomonadati</taxon>
        <taxon>Pseudomonadota</taxon>
        <taxon>Gammaproteobacteria</taxon>
        <taxon>Alteromonadales</taxon>
        <taxon>Alteromonadaceae</taxon>
        <taxon>Paraglaciecola</taxon>
    </lineage>
</organism>
<dbReference type="AlphaFoldDB" id="K6YS34"/>
<reference evidence="1 2" key="1">
    <citation type="journal article" date="2017" name="Antonie Van Leeuwenhoek">
        <title>Rhizobium rhizosphaerae sp. nov., a novel species isolated from rice rhizosphere.</title>
        <authorList>
            <person name="Zhao J.J."/>
            <person name="Zhang J."/>
            <person name="Zhang R.J."/>
            <person name="Zhang C.W."/>
            <person name="Yin H.Q."/>
            <person name="Zhang X.X."/>
        </authorList>
    </citation>
    <scope>NUCLEOTIDE SEQUENCE [LARGE SCALE GENOMIC DNA]</scope>
    <source>
        <strain evidence="1 2">BSs20135</strain>
    </source>
</reference>
<dbReference type="EMBL" id="BAEO01000031">
    <property type="protein sequence ID" value="GAC19493.1"/>
    <property type="molecule type" value="Genomic_DNA"/>
</dbReference>
<protein>
    <submittedName>
        <fullName evidence="1">Uncharacterized protein</fullName>
    </submittedName>
</protein>
<keyword evidence="2" id="KW-1185">Reference proteome</keyword>
<comment type="caution">
    <text evidence="1">The sequence shown here is derived from an EMBL/GenBank/DDBJ whole genome shotgun (WGS) entry which is preliminary data.</text>
</comment>
<dbReference type="Proteomes" id="UP000006327">
    <property type="component" value="Unassembled WGS sequence"/>
</dbReference>